<organism evidence="1 2">
    <name type="scientific">Thiohalomonas denitrificans</name>
    <dbReference type="NCBI Taxonomy" id="415747"/>
    <lineage>
        <taxon>Bacteria</taxon>
        <taxon>Pseudomonadati</taxon>
        <taxon>Pseudomonadota</taxon>
        <taxon>Gammaproteobacteria</taxon>
        <taxon>Thiohalomonadales</taxon>
        <taxon>Thiohalomonadaceae</taxon>
        <taxon>Thiohalomonas</taxon>
    </lineage>
</organism>
<dbReference type="Gene3D" id="3.40.50.150">
    <property type="entry name" value="Vaccinia Virus protein VP39"/>
    <property type="match status" value="1"/>
</dbReference>
<dbReference type="GO" id="GO:0032259">
    <property type="term" value="P:methylation"/>
    <property type="evidence" value="ECO:0007669"/>
    <property type="project" value="UniProtKB-KW"/>
</dbReference>
<dbReference type="InterPro" id="IPR008884">
    <property type="entry name" value="TylF_MeTrfase"/>
</dbReference>
<gene>
    <name evidence="1" type="ORF">SAMN03097708_02141</name>
</gene>
<dbReference type="GO" id="GO:0008168">
    <property type="term" value="F:methyltransferase activity"/>
    <property type="evidence" value="ECO:0007669"/>
    <property type="project" value="UniProtKB-KW"/>
</dbReference>
<dbReference type="EMBL" id="FMWD01000006">
    <property type="protein sequence ID" value="SCZ61469.1"/>
    <property type="molecule type" value="Genomic_DNA"/>
</dbReference>
<evidence type="ECO:0000313" key="1">
    <source>
        <dbReference type="EMBL" id="SCZ61469.1"/>
    </source>
</evidence>
<dbReference type="Proteomes" id="UP000199648">
    <property type="component" value="Unassembled WGS sequence"/>
</dbReference>
<keyword evidence="1" id="KW-0489">Methyltransferase</keyword>
<sequence>MIASTLARNASPARLDLFDTFEGVPSIAVAERDYCSPGSFSNTSLKRVKKRLSEHLPRCRFYAGLIPDTFAQVREDAQYSLVNIDVDLYPTNRACCEWFWPRMVPGGVMLFNDYGFYPYRHSTRRAVDEFFAEIDEQSLVLPNGQALVIKATAANVTIPPLAAQGDSIIAADSLFTPLDD</sequence>
<dbReference type="InterPro" id="IPR029063">
    <property type="entry name" value="SAM-dependent_MTases_sf"/>
</dbReference>
<dbReference type="PANTHER" id="PTHR40036">
    <property type="entry name" value="MACROCIN O-METHYLTRANSFERASE"/>
    <property type="match status" value="1"/>
</dbReference>
<dbReference type="Pfam" id="PF05711">
    <property type="entry name" value="TylF"/>
    <property type="match status" value="1"/>
</dbReference>
<keyword evidence="1" id="KW-0808">Transferase</keyword>
<proteinExistence type="predicted"/>
<evidence type="ECO:0000313" key="2">
    <source>
        <dbReference type="Proteomes" id="UP000199648"/>
    </source>
</evidence>
<keyword evidence="2" id="KW-1185">Reference proteome</keyword>
<dbReference type="AlphaFoldDB" id="A0A1G5QJY5"/>
<dbReference type="STRING" id="415747.SAMN03097708_02141"/>
<name>A0A1G5QJY5_9GAMM</name>
<accession>A0A1G5QJY5</accession>
<protein>
    <submittedName>
        <fullName evidence="1">Macrocin-O-methyltransferase (TylF)</fullName>
    </submittedName>
</protein>
<dbReference type="PANTHER" id="PTHR40036:SF1">
    <property type="entry name" value="MACROCIN O-METHYLTRANSFERASE"/>
    <property type="match status" value="1"/>
</dbReference>
<reference evidence="1 2" key="1">
    <citation type="submission" date="2016-10" db="EMBL/GenBank/DDBJ databases">
        <authorList>
            <person name="de Groot N.N."/>
        </authorList>
    </citation>
    <scope>NUCLEOTIDE SEQUENCE [LARGE SCALE GENOMIC DNA]</scope>
    <source>
        <strain evidence="1 2">HLD2</strain>
    </source>
</reference>